<dbReference type="AlphaFoldDB" id="A0A1L7I919"/>
<reference evidence="1 2" key="1">
    <citation type="submission" date="2016-07" db="EMBL/GenBank/DDBJ databases">
        <title>Multi-omics approach to identify versatile polysaccharide utilization systems of a marine flavobacterium Gramella flava.</title>
        <authorList>
            <person name="Tang K."/>
        </authorList>
    </citation>
    <scope>NUCLEOTIDE SEQUENCE [LARGE SCALE GENOMIC DNA]</scope>
    <source>
        <strain evidence="1 2">JLT2011</strain>
    </source>
</reference>
<protein>
    <submittedName>
        <fullName evidence="1">Uncharacterized protein</fullName>
    </submittedName>
</protein>
<organism evidence="1 2">
    <name type="scientific">Christiangramia flava JLT2011</name>
    <dbReference type="NCBI Taxonomy" id="1229726"/>
    <lineage>
        <taxon>Bacteria</taxon>
        <taxon>Pseudomonadati</taxon>
        <taxon>Bacteroidota</taxon>
        <taxon>Flavobacteriia</taxon>
        <taxon>Flavobacteriales</taxon>
        <taxon>Flavobacteriaceae</taxon>
        <taxon>Christiangramia</taxon>
    </lineage>
</organism>
<evidence type="ECO:0000313" key="2">
    <source>
        <dbReference type="Proteomes" id="UP000186230"/>
    </source>
</evidence>
<name>A0A1L7I919_9FLAO</name>
<gene>
    <name evidence="1" type="ORF">GRFL_3346</name>
</gene>
<evidence type="ECO:0000313" key="1">
    <source>
        <dbReference type="EMBL" id="APU70070.1"/>
    </source>
</evidence>
<proteinExistence type="predicted"/>
<dbReference type="EMBL" id="CP016359">
    <property type="protein sequence ID" value="APU70070.1"/>
    <property type="molecule type" value="Genomic_DNA"/>
</dbReference>
<sequence>MQIMALQSYKTTIKKPPEMNPEGFYSKNFLSASSVVSA</sequence>
<dbReference type="Proteomes" id="UP000186230">
    <property type="component" value="Chromosome"/>
</dbReference>
<dbReference type="KEGG" id="gfl:GRFL_3346"/>
<keyword evidence="2" id="KW-1185">Reference proteome</keyword>
<accession>A0A1L7I919</accession>